<protein>
    <submittedName>
        <fullName evidence="1">Uncharacterized protein</fullName>
    </submittedName>
</protein>
<accession>A0A1M5YJ93</accession>
<gene>
    <name evidence="1" type="ORF">SAMN04488135_109148</name>
</gene>
<dbReference type="Proteomes" id="UP000184226">
    <property type="component" value="Unassembled WGS sequence"/>
</dbReference>
<evidence type="ECO:0000313" key="1">
    <source>
        <dbReference type="EMBL" id="SHI12086.1"/>
    </source>
</evidence>
<dbReference type="EMBL" id="FQXE01000009">
    <property type="protein sequence ID" value="SHI12086.1"/>
    <property type="molecule type" value="Genomic_DNA"/>
</dbReference>
<dbReference type="OrthoDB" id="8854942at2"/>
<name>A0A1M5YJ93_9BURK</name>
<evidence type="ECO:0000313" key="2">
    <source>
        <dbReference type="Proteomes" id="UP000184226"/>
    </source>
</evidence>
<keyword evidence="2" id="KW-1185">Reference proteome</keyword>
<dbReference type="AlphaFoldDB" id="A0A1M5YJ93"/>
<organism evidence="1 2">
    <name type="scientific">Pollutimonas bauzanensis</name>
    <dbReference type="NCBI Taxonomy" id="658167"/>
    <lineage>
        <taxon>Bacteria</taxon>
        <taxon>Pseudomonadati</taxon>
        <taxon>Pseudomonadota</taxon>
        <taxon>Betaproteobacteria</taxon>
        <taxon>Burkholderiales</taxon>
        <taxon>Alcaligenaceae</taxon>
        <taxon>Pollutimonas</taxon>
    </lineage>
</organism>
<proteinExistence type="predicted"/>
<reference evidence="1 2" key="1">
    <citation type="submission" date="2016-11" db="EMBL/GenBank/DDBJ databases">
        <authorList>
            <person name="Jaros S."/>
            <person name="Januszkiewicz K."/>
            <person name="Wedrychowicz H."/>
        </authorList>
    </citation>
    <scope>NUCLEOTIDE SEQUENCE [LARGE SCALE GENOMIC DNA]</scope>
    <source>
        <strain evidence="1 2">CGMCC 1.10190</strain>
    </source>
</reference>
<dbReference type="RefSeq" id="WP_073104972.1">
    <property type="nucleotide sequence ID" value="NZ_FQXE01000009.1"/>
</dbReference>
<sequence>MPITSDERHAQTLSLLNEVLAYLDRLPHVPITSAFIARIRKHLDDPAINKLDRLALERRGDAVDAAGRVLVRAVLKGDALTLFVPRPIPEQLSEAGGVLVNLALAEPVSAR</sequence>